<dbReference type="EMBL" id="AP024702">
    <property type="protein sequence ID" value="BCX50412.1"/>
    <property type="molecule type" value="Genomic_DNA"/>
</dbReference>
<dbReference type="Gene3D" id="3.20.190.20">
    <property type="match status" value="1"/>
</dbReference>
<proteinExistence type="predicted"/>
<gene>
    <name evidence="6" type="ORF">HAHE_43200</name>
</gene>
<dbReference type="Pfam" id="PF13180">
    <property type="entry name" value="PDZ_2"/>
    <property type="match status" value="1"/>
</dbReference>
<dbReference type="PANTHER" id="PTHR45980:SF9">
    <property type="entry name" value="PROTEASE DO-LIKE 10, MITOCHONDRIAL-RELATED"/>
    <property type="match status" value="1"/>
</dbReference>
<dbReference type="Proteomes" id="UP001374893">
    <property type="component" value="Chromosome"/>
</dbReference>
<dbReference type="InterPro" id="IPR009003">
    <property type="entry name" value="Peptidase_S1_PA"/>
</dbReference>
<dbReference type="SMART" id="SM00228">
    <property type="entry name" value="PDZ"/>
    <property type="match status" value="1"/>
</dbReference>
<dbReference type="PRINTS" id="PR00834">
    <property type="entry name" value="PROTEASES2C"/>
</dbReference>
<dbReference type="PROSITE" id="PS50106">
    <property type="entry name" value="PDZ"/>
    <property type="match status" value="1"/>
</dbReference>
<dbReference type="SUPFAM" id="SSF50494">
    <property type="entry name" value="Trypsin-like serine proteases"/>
    <property type="match status" value="1"/>
</dbReference>
<dbReference type="Gene3D" id="2.30.42.10">
    <property type="match status" value="1"/>
</dbReference>
<dbReference type="PROSITE" id="PS51257">
    <property type="entry name" value="PROKAR_LIPOPROTEIN"/>
    <property type="match status" value="1"/>
</dbReference>
<evidence type="ECO:0000256" key="2">
    <source>
        <dbReference type="ARBA" id="ARBA00022801"/>
    </source>
</evidence>
<evidence type="ECO:0000259" key="5">
    <source>
        <dbReference type="PROSITE" id="PS50106"/>
    </source>
</evidence>
<evidence type="ECO:0000313" key="6">
    <source>
        <dbReference type="EMBL" id="BCX50412.1"/>
    </source>
</evidence>
<dbReference type="GO" id="GO:0006508">
    <property type="term" value="P:proteolysis"/>
    <property type="evidence" value="ECO:0007669"/>
    <property type="project" value="UniProtKB-KW"/>
</dbReference>
<dbReference type="InterPro" id="IPR001478">
    <property type="entry name" value="PDZ"/>
</dbReference>
<feature type="domain" description="PDZ" evidence="5">
    <location>
        <begin position="260"/>
        <end position="358"/>
    </location>
</feature>
<evidence type="ECO:0000256" key="4">
    <source>
        <dbReference type="SAM" id="MobiDB-lite"/>
    </source>
</evidence>
<dbReference type="InterPro" id="IPR041517">
    <property type="entry name" value="DEGP_PDZ"/>
</dbReference>
<reference evidence="6 7" key="1">
    <citation type="submission" date="2021-06" db="EMBL/GenBank/DDBJ databases">
        <title>Complete genome of Haloferula helveola possessing various polysaccharide degrading enzymes.</title>
        <authorList>
            <person name="Takami H."/>
            <person name="Huang C."/>
            <person name="Hamasaki K."/>
        </authorList>
    </citation>
    <scope>NUCLEOTIDE SEQUENCE [LARGE SCALE GENOMIC DNA]</scope>
    <source>
        <strain evidence="6 7">CN-1</strain>
    </source>
</reference>
<dbReference type="Pfam" id="PF13365">
    <property type="entry name" value="Trypsin_2"/>
    <property type="match status" value="1"/>
</dbReference>
<evidence type="ECO:0000256" key="1">
    <source>
        <dbReference type="ARBA" id="ARBA00022670"/>
    </source>
</evidence>
<accession>A0ABN6H9P8</accession>
<name>A0ABN6H9P8_9BACT</name>
<protein>
    <submittedName>
        <fullName evidence="6">Serine protease</fullName>
    </submittedName>
</protein>
<dbReference type="Pfam" id="PF17815">
    <property type="entry name" value="PDZ_3"/>
    <property type="match status" value="1"/>
</dbReference>
<keyword evidence="2" id="KW-0378">Hydrolase</keyword>
<dbReference type="InterPro" id="IPR036034">
    <property type="entry name" value="PDZ_sf"/>
</dbReference>
<keyword evidence="3" id="KW-0720">Serine protease</keyword>
<keyword evidence="7" id="KW-1185">Reference proteome</keyword>
<feature type="compositionally biased region" description="Low complexity" evidence="4">
    <location>
        <begin position="34"/>
        <end position="46"/>
    </location>
</feature>
<evidence type="ECO:0000313" key="7">
    <source>
        <dbReference type="Proteomes" id="UP001374893"/>
    </source>
</evidence>
<organism evidence="6 7">
    <name type="scientific">Haloferula helveola</name>
    <dbReference type="NCBI Taxonomy" id="490095"/>
    <lineage>
        <taxon>Bacteria</taxon>
        <taxon>Pseudomonadati</taxon>
        <taxon>Verrucomicrobiota</taxon>
        <taxon>Verrucomicrobiia</taxon>
        <taxon>Verrucomicrobiales</taxon>
        <taxon>Verrucomicrobiaceae</taxon>
        <taxon>Haloferula</taxon>
    </lineage>
</organism>
<dbReference type="GO" id="GO:0008233">
    <property type="term" value="F:peptidase activity"/>
    <property type="evidence" value="ECO:0007669"/>
    <property type="project" value="UniProtKB-KW"/>
</dbReference>
<feature type="region of interest" description="Disordered" evidence="4">
    <location>
        <begin position="34"/>
        <end position="56"/>
    </location>
</feature>
<dbReference type="PANTHER" id="PTHR45980">
    <property type="match status" value="1"/>
</dbReference>
<sequence length="525" mass="57281">MYDSRHSRPSAELSMRAALLLPLLFLAGCERPTATSAPQPAPTTAPVEVEETAPEFDPTASVVRINSTRQGWNPGQPWEKNSPRKRRSLGAVVGDGKVLTTSEMVADATYVELETTDGRKLAPAKVAAVDYEANLALLSLEDPEDDFFAELTAVEIADPAKPGDELQIVQVENNGTPLVTRGPVQSLDIISNFLPGQFFLAYEVKASMQNSASSFTLPVFRDDKLAGLLTSYNSKDQLSDVTATDIVRRFIDDAADGSYEGFPSLGVSTSSTDDSNFRKWLKLPDEVGGVYVSSVRKDSGAEKAGLKEGDVVVGVDGHDIDQLGYYDDPDYGRLFWSHLVRGSKAVGETVELRVMRQGEPVTIEAILERRDNDSALVPAYTFDKAPNFLVKGGLVFQELSRPLLEAFGDEWQSRAPLELLDVLENPEKYEEKADRVVFLAGVIATPATVGYESLRNLIVSEVNGVEVRDMESLIKAFDNVPGDGLNAINFASEDFTVYLDEVVSTAVDGQLLERGLSRLSRSDEK</sequence>
<dbReference type="Gene3D" id="2.40.10.120">
    <property type="match status" value="1"/>
</dbReference>
<dbReference type="InterPro" id="IPR001940">
    <property type="entry name" value="Peptidase_S1C"/>
</dbReference>
<evidence type="ECO:0000256" key="3">
    <source>
        <dbReference type="ARBA" id="ARBA00022825"/>
    </source>
</evidence>
<dbReference type="InterPro" id="IPR046449">
    <property type="entry name" value="DEGP_PDZ_sf"/>
</dbReference>
<dbReference type="SUPFAM" id="SSF50156">
    <property type="entry name" value="PDZ domain-like"/>
    <property type="match status" value="1"/>
</dbReference>
<keyword evidence="1 6" id="KW-0645">Protease</keyword>